<evidence type="ECO:0000313" key="1">
    <source>
        <dbReference type="Proteomes" id="UP000790787"/>
    </source>
</evidence>
<evidence type="ECO:0000313" key="2">
    <source>
        <dbReference type="RefSeq" id="XP_075107091.1"/>
    </source>
</evidence>
<reference evidence="1" key="1">
    <citation type="journal article" date="2014" name="Nat. Commun.">
        <title>The tobacco genome sequence and its comparison with those of tomato and potato.</title>
        <authorList>
            <person name="Sierro N."/>
            <person name="Battey J.N."/>
            <person name="Ouadi S."/>
            <person name="Bakaher N."/>
            <person name="Bovet L."/>
            <person name="Willig A."/>
            <person name="Goepfert S."/>
            <person name="Peitsch M.C."/>
            <person name="Ivanov N.V."/>
        </authorList>
    </citation>
    <scope>NUCLEOTIDE SEQUENCE [LARGE SCALE GENOMIC DNA]</scope>
</reference>
<gene>
    <name evidence="2" type="primary">LOC142180069</name>
</gene>
<accession>A0AC58UCA0</accession>
<proteinExistence type="predicted"/>
<dbReference type="RefSeq" id="XP_075107091.1">
    <property type="nucleotide sequence ID" value="XM_075250990.1"/>
</dbReference>
<keyword evidence="1" id="KW-1185">Reference proteome</keyword>
<protein>
    <submittedName>
        <fullName evidence="2">Uncharacterized protein LOC142180069</fullName>
    </submittedName>
</protein>
<dbReference type="Proteomes" id="UP000790787">
    <property type="component" value="Chromosome 4"/>
</dbReference>
<name>A0AC58UCA0_TOBAC</name>
<reference evidence="2" key="2">
    <citation type="submission" date="2025-08" db="UniProtKB">
        <authorList>
            <consortium name="RefSeq"/>
        </authorList>
    </citation>
    <scope>IDENTIFICATION</scope>
    <source>
        <tissue evidence="2">Leaf</tissue>
    </source>
</reference>
<organism evidence="1 2">
    <name type="scientific">Nicotiana tabacum</name>
    <name type="common">Common tobacco</name>
    <dbReference type="NCBI Taxonomy" id="4097"/>
    <lineage>
        <taxon>Eukaryota</taxon>
        <taxon>Viridiplantae</taxon>
        <taxon>Streptophyta</taxon>
        <taxon>Embryophyta</taxon>
        <taxon>Tracheophyta</taxon>
        <taxon>Spermatophyta</taxon>
        <taxon>Magnoliopsida</taxon>
        <taxon>eudicotyledons</taxon>
        <taxon>Gunneridae</taxon>
        <taxon>Pentapetalae</taxon>
        <taxon>asterids</taxon>
        <taxon>lamiids</taxon>
        <taxon>Solanales</taxon>
        <taxon>Solanaceae</taxon>
        <taxon>Nicotianoideae</taxon>
        <taxon>Nicotianeae</taxon>
        <taxon>Nicotiana</taxon>
    </lineage>
</organism>
<sequence length="153" mass="17873">MVEYEDCILGLKLAIDMNIHELLVIGDSDLLVCQVLGEWATKNTKILPYLNSVQDLIKRFTKIEFKHVPRIQNEFAAALATLSSMIQHPNKNFIDSIQIEIHKQLTYCAHVEEEFDRNPLFHDIKEYLEKGEYPENATQTQKRTLQRLANHFF</sequence>